<accession>A0A674MPV9</accession>
<feature type="domain" description="Carboxylesterase type B" evidence="6">
    <location>
        <begin position="140"/>
        <end position="647"/>
    </location>
</feature>
<keyword evidence="2 3" id="KW-0378">Hydrolase</keyword>
<evidence type="ECO:0000256" key="5">
    <source>
        <dbReference type="SAM" id="SignalP"/>
    </source>
</evidence>
<dbReference type="GO" id="GO:0016787">
    <property type="term" value="F:hydrolase activity"/>
    <property type="evidence" value="ECO:0007669"/>
    <property type="project" value="UniProtKB-KW"/>
</dbReference>
<dbReference type="InterPro" id="IPR050309">
    <property type="entry name" value="Type-B_Carboxylest/Lipase"/>
</dbReference>
<dbReference type="Pfam" id="PF00135">
    <property type="entry name" value="COesterase"/>
    <property type="match status" value="1"/>
</dbReference>
<evidence type="ECO:0000256" key="3">
    <source>
        <dbReference type="RuleBase" id="RU361235"/>
    </source>
</evidence>
<sequence length="659" mass="73006">MCVCVVCACVCVCEGECVWSPMFLQHPSPWRRWTNQSPRCLFSFHHGVQPGASSARGTDHLRDEMSEDAFNAPERAEYRYLVQDEDEDEEQYVRHRHYVSPLQVLSRRCILLICLAVATLLCLAVYLGYEAKTLPPGMTRVSTQCGDFRGRHKDGAYSFKGIPYAAPPVGPLRWAPPAEPVCSSGVSDAGCFRSACPQVRPLSKDGRVIGQEDCLFLNVWTPTLSQGAKLPVVVWIHGGYLLMLSGGEPQYSPTEKLAADTRMVYVSFNYRLNAFGFMALKLLSEGSPTNTSGNYGFMDQIAALKWVQKNIHVFGGDPAKVTIFGHSSGGTSVWTLMTSPLAKGLFRAAVDMSGSYILNATLEQAESANLAFLKKTGCTDVTCLRGLSISQILQAIPWDEYPSWAGADLTDLPLRGHFVGPIALVDGYVLEAPPFDVWEQKREFSDVPFVVGTTEQEIEFSPPAANISMWTWEDYRWFVTDKLQSFSESLPEEALRLYPSSAPCPTRDHCPGLSFATMASDIRVTCPNNDLALKAAAALDSPVYRYLVTHKPSGPVNATSDLLPFASRFSFHSLDVVSFFRGLEVVLGRPLSDADEKFQSLITQHLVTFATTGKMDSSWPEYPSATALLSDRLRVAQNYSADRCELWRNNSLFSYAWIN</sequence>
<dbReference type="AlphaFoldDB" id="A0A674MPV9"/>
<dbReference type="InterPro" id="IPR019826">
    <property type="entry name" value="Carboxylesterase_B_AS"/>
</dbReference>
<dbReference type="GeneTree" id="ENSGT00940000165402"/>
<feature type="transmembrane region" description="Helical" evidence="4">
    <location>
        <begin position="110"/>
        <end position="129"/>
    </location>
</feature>
<evidence type="ECO:0000256" key="1">
    <source>
        <dbReference type="ARBA" id="ARBA00005964"/>
    </source>
</evidence>
<reference evidence="7 8" key="1">
    <citation type="journal article" date="2011" name="Genome Biol. Evol.">
        <title>Integration of the genetic map and genome assembly of fugu facilitates insights into distinct features of genome evolution in teleosts and mammals.</title>
        <authorList>
            <person name="Kai W."/>
            <person name="Kikuchi K."/>
            <person name="Tohari S."/>
            <person name="Chew A.K."/>
            <person name="Tay A."/>
            <person name="Fujiwara A."/>
            <person name="Hosoya S."/>
            <person name="Suetake H."/>
            <person name="Naruse K."/>
            <person name="Brenner S."/>
            <person name="Suzuki Y."/>
            <person name="Venkatesh B."/>
        </authorList>
    </citation>
    <scope>NUCLEOTIDE SEQUENCE [LARGE SCALE GENOMIC DNA]</scope>
</reference>
<keyword evidence="4" id="KW-0472">Membrane</keyword>
<comment type="similarity">
    <text evidence="1 3">Belongs to the type-B carboxylesterase/lipase family.</text>
</comment>
<evidence type="ECO:0000256" key="4">
    <source>
        <dbReference type="SAM" id="Phobius"/>
    </source>
</evidence>
<proteinExistence type="inferred from homology"/>
<organism evidence="7 8">
    <name type="scientific">Takifugu rubripes</name>
    <name type="common">Japanese pufferfish</name>
    <name type="synonym">Fugu rubripes</name>
    <dbReference type="NCBI Taxonomy" id="31033"/>
    <lineage>
        <taxon>Eukaryota</taxon>
        <taxon>Metazoa</taxon>
        <taxon>Chordata</taxon>
        <taxon>Craniata</taxon>
        <taxon>Vertebrata</taxon>
        <taxon>Euteleostomi</taxon>
        <taxon>Actinopterygii</taxon>
        <taxon>Neopterygii</taxon>
        <taxon>Teleostei</taxon>
        <taxon>Neoteleostei</taxon>
        <taxon>Acanthomorphata</taxon>
        <taxon>Eupercaria</taxon>
        <taxon>Tetraodontiformes</taxon>
        <taxon>Tetradontoidea</taxon>
        <taxon>Tetraodontidae</taxon>
        <taxon>Takifugu</taxon>
    </lineage>
</organism>
<dbReference type="Proteomes" id="UP000005226">
    <property type="component" value="Chromosome 13"/>
</dbReference>
<dbReference type="InterPro" id="IPR029058">
    <property type="entry name" value="AB_hydrolase_fold"/>
</dbReference>
<evidence type="ECO:0000259" key="6">
    <source>
        <dbReference type="Pfam" id="PF00135"/>
    </source>
</evidence>
<reference evidence="7" key="3">
    <citation type="submission" date="2025-09" db="UniProtKB">
        <authorList>
            <consortium name="Ensembl"/>
        </authorList>
    </citation>
    <scope>IDENTIFICATION</scope>
</reference>
<feature type="chain" id="PRO_5025357314" description="Carboxylic ester hydrolase" evidence="5">
    <location>
        <begin position="16"/>
        <end position="659"/>
    </location>
</feature>
<keyword evidence="5" id="KW-0732">Signal</keyword>
<keyword evidence="4" id="KW-1133">Transmembrane helix</keyword>
<dbReference type="EC" id="3.1.1.-" evidence="3"/>
<dbReference type="PANTHER" id="PTHR11559">
    <property type="entry name" value="CARBOXYLESTERASE"/>
    <property type="match status" value="1"/>
</dbReference>
<evidence type="ECO:0000256" key="2">
    <source>
        <dbReference type="ARBA" id="ARBA00022801"/>
    </source>
</evidence>
<dbReference type="PROSITE" id="PS00941">
    <property type="entry name" value="CARBOXYLESTERASE_B_2"/>
    <property type="match status" value="1"/>
</dbReference>
<dbReference type="Ensembl" id="ENSTRUT00000087282.1">
    <property type="protein sequence ID" value="ENSTRUP00000063161.1"/>
    <property type="gene ID" value="ENSTRUG00000005286.3"/>
</dbReference>
<reference evidence="7" key="2">
    <citation type="submission" date="2025-08" db="UniProtKB">
        <authorList>
            <consortium name="Ensembl"/>
        </authorList>
    </citation>
    <scope>IDENTIFICATION</scope>
</reference>
<name>A0A674MPV9_TAKRU</name>
<dbReference type="PROSITE" id="PS00122">
    <property type="entry name" value="CARBOXYLESTERASE_B_1"/>
    <property type="match status" value="1"/>
</dbReference>
<feature type="signal peptide" evidence="5">
    <location>
        <begin position="1"/>
        <end position="15"/>
    </location>
</feature>
<evidence type="ECO:0000313" key="8">
    <source>
        <dbReference type="Proteomes" id="UP000005226"/>
    </source>
</evidence>
<keyword evidence="4" id="KW-0812">Transmembrane</keyword>
<gene>
    <name evidence="7" type="primary">LOC115252052</name>
</gene>
<evidence type="ECO:0000313" key="7">
    <source>
        <dbReference type="Ensembl" id="ENSTRUP00000063161.1"/>
    </source>
</evidence>
<dbReference type="InParanoid" id="A0A674MPV9"/>
<dbReference type="InterPro" id="IPR002018">
    <property type="entry name" value="CarbesteraseB"/>
</dbReference>
<dbReference type="SUPFAM" id="SSF53474">
    <property type="entry name" value="alpha/beta-Hydrolases"/>
    <property type="match status" value="1"/>
</dbReference>
<keyword evidence="8" id="KW-1185">Reference proteome</keyword>
<protein>
    <recommendedName>
        <fullName evidence="3">Carboxylic ester hydrolase</fullName>
        <ecNumber evidence="3">3.1.1.-</ecNumber>
    </recommendedName>
</protein>
<dbReference type="Gene3D" id="3.40.50.1820">
    <property type="entry name" value="alpha/beta hydrolase"/>
    <property type="match status" value="1"/>
</dbReference>
<dbReference type="InterPro" id="IPR019819">
    <property type="entry name" value="Carboxylesterase_B_CS"/>
</dbReference>